<sequence>MFSFLAFGGTLAGGNPTLYGHVKNQNAWVDVFDLDCSQEILRNIGYLQGRKKEEIQKQYYLNSENKYEKSVLQNEKTEQEEELREAYIRFVSKQKNGFFDEDLYNIVNRG</sequence>
<dbReference type="RefSeq" id="WP_162663481.1">
    <property type="nucleotide sequence ID" value="NZ_CP048020.1"/>
</dbReference>
<protein>
    <submittedName>
        <fullName evidence="1">Uncharacterized protein</fullName>
    </submittedName>
</protein>
<gene>
    <name evidence="1" type="ORF">GWP43_06510</name>
</gene>
<name>A0A6P1Y1K1_9SPIR</name>
<evidence type="ECO:0000313" key="1">
    <source>
        <dbReference type="EMBL" id="QHX43150.1"/>
    </source>
</evidence>
<dbReference type="EMBL" id="CP048020">
    <property type="protein sequence ID" value="QHX43150.1"/>
    <property type="molecule type" value="Genomic_DNA"/>
</dbReference>
<reference evidence="1 2" key="1">
    <citation type="submission" date="2020-01" db="EMBL/GenBank/DDBJ databases">
        <title>Complete genome sequence of a human oral phylogroup 1 Treponema sp. strain ATCC 700766, originally isolated from periodontitis dental plaque.</title>
        <authorList>
            <person name="Chan Y."/>
            <person name="Huo Y.-B."/>
            <person name="Yu X.-L."/>
            <person name="Zeng H."/>
            <person name="Leung W.-K."/>
            <person name="Watt R.M."/>
        </authorList>
    </citation>
    <scope>NUCLEOTIDE SEQUENCE [LARGE SCALE GENOMIC DNA]</scope>
    <source>
        <strain evidence="1 2">OMZ 804</strain>
    </source>
</reference>
<dbReference type="KEGG" id="trz:GWP43_06510"/>
<evidence type="ECO:0000313" key="2">
    <source>
        <dbReference type="Proteomes" id="UP000464374"/>
    </source>
</evidence>
<organism evidence="1 2">
    <name type="scientific">Treponema vincentii</name>
    <dbReference type="NCBI Taxonomy" id="69710"/>
    <lineage>
        <taxon>Bacteria</taxon>
        <taxon>Pseudomonadati</taxon>
        <taxon>Spirochaetota</taxon>
        <taxon>Spirochaetia</taxon>
        <taxon>Spirochaetales</taxon>
        <taxon>Treponemataceae</taxon>
        <taxon>Treponema</taxon>
    </lineage>
</organism>
<dbReference type="Proteomes" id="UP000464374">
    <property type="component" value="Chromosome"/>
</dbReference>
<accession>A0A6P1Y1K1</accession>
<proteinExistence type="predicted"/>
<dbReference type="AlphaFoldDB" id="A0A6P1Y1K1"/>